<name>A0A2N0HJB1_9SPHN</name>
<dbReference type="EMBL" id="PHUF01000003">
    <property type="protein sequence ID" value="PKB19021.1"/>
    <property type="molecule type" value="Genomic_DNA"/>
</dbReference>
<dbReference type="PANTHER" id="PTHR45436:SF1">
    <property type="entry name" value="SENSOR PROTEIN QSEC"/>
    <property type="match status" value="1"/>
</dbReference>
<dbReference type="AlphaFoldDB" id="A0A2N0HJB1"/>
<keyword evidence="7 14" id="KW-0418">Kinase</keyword>
<dbReference type="PROSITE" id="PS50885">
    <property type="entry name" value="HAMP"/>
    <property type="match status" value="1"/>
</dbReference>
<feature type="domain" description="HAMP" evidence="13">
    <location>
        <begin position="192"/>
        <end position="243"/>
    </location>
</feature>
<dbReference type="Gene3D" id="3.30.565.10">
    <property type="entry name" value="Histidine kinase-like ATPase, C-terminal domain"/>
    <property type="match status" value="1"/>
</dbReference>
<evidence type="ECO:0000256" key="9">
    <source>
        <dbReference type="ARBA" id="ARBA00023012"/>
    </source>
</evidence>
<dbReference type="GO" id="GO:0005886">
    <property type="term" value="C:plasma membrane"/>
    <property type="evidence" value="ECO:0007669"/>
    <property type="project" value="TreeGrafter"/>
</dbReference>
<keyword evidence="15" id="KW-1185">Reference proteome</keyword>
<dbReference type="Gene3D" id="1.10.287.130">
    <property type="match status" value="1"/>
</dbReference>
<keyword evidence="5" id="KW-0808">Transferase</keyword>
<protein>
    <recommendedName>
        <fullName evidence="3">histidine kinase</fullName>
        <ecNumber evidence="3">2.7.13.3</ecNumber>
    </recommendedName>
</protein>
<evidence type="ECO:0000256" key="1">
    <source>
        <dbReference type="ARBA" id="ARBA00000085"/>
    </source>
</evidence>
<dbReference type="RefSeq" id="WP_100866544.1">
    <property type="nucleotide sequence ID" value="NZ_PHUF01000003.1"/>
</dbReference>
<keyword evidence="6 11" id="KW-0812">Transmembrane</keyword>
<proteinExistence type="predicted"/>
<evidence type="ECO:0000256" key="2">
    <source>
        <dbReference type="ARBA" id="ARBA00004370"/>
    </source>
</evidence>
<dbReference type="Pfam" id="PF08521">
    <property type="entry name" value="2CSK_N"/>
    <property type="match status" value="1"/>
</dbReference>
<evidence type="ECO:0000313" key="14">
    <source>
        <dbReference type="EMBL" id="PKB19021.1"/>
    </source>
</evidence>
<evidence type="ECO:0000256" key="10">
    <source>
        <dbReference type="ARBA" id="ARBA00023136"/>
    </source>
</evidence>
<comment type="caution">
    <text evidence="14">The sequence shown here is derived from an EMBL/GenBank/DDBJ whole genome shotgun (WGS) entry which is preliminary data.</text>
</comment>
<dbReference type="OrthoDB" id="913606at2"/>
<dbReference type="Proteomes" id="UP000232587">
    <property type="component" value="Unassembled WGS sequence"/>
</dbReference>
<dbReference type="InterPro" id="IPR013727">
    <property type="entry name" value="2CSK_N"/>
</dbReference>
<feature type="transmembrane region" description="Helical" evidence="11">
    <location>
        <begin position="168"/>
        <end position="191"/>
    </location>
</feature>
<keyword evidence="10 11" id="KW-0472">Membrane</keyword>
<accession>A0A2N0HJB1</accession>
<evidence type="ECO:0000256" key="6">
    <source>
        <dbReference type="ARBA" id="ARBA00022692"/>
    </source>
</evidence>
<dbReference type="EC" id="2.7.13.3" evidence="3"/>
<dbReference type="InterPro" id="IPR005467">
    <property type="entry name" value="His_kinase_dom"/>
</dbReference>
<evidence type="ECO:0000256" key="5">
    <source>
        <dbReference type="ARBA" id="ARBA00022679"/>
    </source>
</evidence>
<dbReference type="InterPro" id="IPR004358">
    <property type="entry name" value="Sig_transdc_His_kin-like_C"/>
</dbReference>
<dbReference type="InterPro" id="IPR003660">
    <property type="entry name" value="HAMP_dom"/>
</dbReference>
<dbReference type="InterPro" id="IPR036097">
    <property type="entry name" value="HisK_dim/P_sf"/>
</dbReference>
<dbReference type="CDD" id="cd00082">
    <property type="entry name" value="HisKA"/>
    <property type="match status" value="1"/>
</dbReference>
<dbReference type="SUPFAM" id="SSF47384">
    <property type="entry name" value="Homodimeric domain of signal transducing histidine kinase"/>
    <property type="match status" value="1"/>
</dbReference>
<feature type="domain" description="Histidine kinase" evidence="12">
    <location>
        <begin position="251"/>
        <end position="461"/>
    </location>
</feature>
<dbReference type="SMART" id="SM00387">
    <property type="entry name" value="HATPase_c"/>
    <property type="match status" value="1"/>
</dbReference>
<dbReference type="PANTHER" id="PTHR45436">
    <property type="entry name" value="SENSOR HISTIDINE KINASE YKOH"/>
    <property type="match status" value="1"/>
</dbReference>
<dbReference type="PRINTS" id="PR00344">
    <property type="entry name" value="BCTRLSENSOR"/>
</dbReference>
<keyword evidence="4" id="KW-0597">Phosphoprotein</keyword>
<dbReference type="InterPro" id="IPR050428">
    <property type="entry name" value="TCS_sensor_his_kinase"/>
</dbReference>
<evidence type="ECO:0000256" key="3">
    <source>
        <dbReference type="ARBA" id="ARBA00012438"/>
    </source>
</evidence>
<dbReference type="Pfam" id="PF00512">
    <property type="entry name" value="HisKA"/>
    <property type="match status" value="1"/>
</dbReference>
<comment type="catalytic activity">
    <reaction evidence="1">
        <text>ATP + protein L-histidine = ADP + protein N-phospho-L-histidine.</text>
        <dbReference type="EC" id="2.7.13.3"/>
    </reaction>
</comment>
<gene>
    <name evidence="14" type="ORF">B0I00_1248</name>
</gene>
<evidence type="ECO:0000256" key="8">
    <source>
        <dbReference type="ARBA" id="ARBA00022989"/>
    </source>
</evidence>
<dbReference type="GO" id="GO:0000155">
    <property type="term" value="F:phosphorelay sensor kinase activity"/>
    <property type="evidence" value="ECO:0007669"/>
    <property type="project" value="InterPro"/>
</dbReference>
<dbReference type="InterPro" id="IPR003661">
    <property type="entry name" value="HisK_dim/P_dom"/>
</dbReference>
<dbReference type="Pfam" id="PF02518">
    <property type="entry name" value="HATPase_c"/>
    <property type="match status" value="1"/>
</dbReference>
<keyword evidence="8 11" id="KW-1133">Transmembrane helix</keyword>
<sequence>MIAQTTSLRLRLVGTLGAFFLVSMVALYFAALAYARLAADKSYDRLLSGSALSIAETISITDGQVAVDIPFASLDMLSAAPDDRVFYRVVGPDQRTITGYSDLPKLPATRRGSVDVGNAGQFFDAPYRGEQVRFVSLGRLIAQPGMKGFVFVQVGQTRRARDGLARELVFGSLAPILLLGIFAVAIIWIGIDRALRPLGRLGAELAERQPQDLNPVETAVPLEVVPVVQAINGFMRRLRENVAALRTFIADAAHQIRTPLAAIQAQAQLAEGGDVEEVRASLAAVSRNAAKLTRLVNQMLSDATIQHRSEVRVFKEFDLVATIRQSLREAVPLTDDSDVRFTTSLRTAPLIGDRLMMGEVVKNLIQNALTHGRGDHSEVLIELTEANGEYRLAVMDRGPGIPPSDRDQAFERFARGNSGQPGAGLGLAIVRQAVESHNGDVNLEGRPGGGLVVVITLPGKGA</sequence>
<dbReference type="CDD" id="cd00075">
    <property type="entry name" value="HATPase"/>
    <property type="match status" value="1"/>
</dbReference>
<comment type="subcellular location">
    <subcellularLocation>
        <location evidence="2">Membrane</location>
    </subcellularLocation>
</comment>
<dbReference type="SMART" id="SM00388">
    <property type="entry name" value="HisKA"/>
    <property type="match status" value="1"/>
</dbReference>
<evidence type="ECO:0000259" key="13">
    <source>
        <dbReference type="PROSITE" id="PS50885"/>
    </source>
</evidence>
<evidence type="ECO:0000259" key="12">
    <source>
        <dbReference type="PROSITE" id="PS50109"/>
    </source>
</evidence>
<evidence type="ECO:0000256" key="11">
    <source>
        <dbReference type="SAM" id="Phobius"/>
    </source>
</evidence>
<dbReference type="SUPFAM" id="SSF55874">
    <property type="entry name" value="ATPase domain of HSP90 chaperone/DNA topoisomerase II/histidine kinase"/>
    <property type="match status" value="1"/>
</dbReference>
<dbReference type="PROSITE" id="PS50109">
    <property type="entry name" value="HIS_KIN"/>
    <property type="match status" value="1"/>
</dbReference>
<dbReference type="InterPro" id="IPR036890">
    <property type="entry name" value="HATPase_C_sf"/>
</dbReference>
<evidence type="ECO:0000256" key="7">
    <source>
        <dbReference type="ARBA" id="ARBA00022777"/>
    </source>
</evidence>
<organism evidence="14 15">
    <name type="scientific">Novosphingobium kunmingense</name>
    <dbReference type="NCBI Taxonomy" id="1211806"/>
    <lineage>
        <taxon>Bacteria</taxon>
        <taxon>Pseudomonadati</taxon>
        <taxon>Pseudomonadota</taxon>
        <taxon>Alphaproteobacteria</taxon>
        <taxon>Sphingomonadales</taxon>
        <taxon>Sphingomonadaceae</taxon>
        <taxon>Novosphingobium</taxon>
    </lineage>
</organism>
<keyword evidence="9" id="KW-0902">Two-component regulatory system</keyword>
<dbReference type="InterPro" id="IPR003594">
    <property type="entry name" value="HATPase_dom"/>
</dbReference>
<feature type="transmembrane region" description="Helical" evidence="11">
    <location>
        <begin position="12"/>
        <end position="35"/>
    </location>
</feature>
<evidence type="ECO:0000256" key="4">
    <source>
        <dbReference type="ARBA" id="ARBA00022553"/>
    </source>
</evidence>
<evidence type="ECO:0000313" key="15">
    <source>
        <dbReference type="Proteomes" id="UP000232587"/>
    </source>
</evidence>
<reference evidence="14 15" key="1">
    <citation type="submission" date="2017-11" db="EMBL/GenBank/DDBJ databases">
        <title>Genomic Encyclopedia of Type Strains, Phase III (KMG-III): the genomes of soil and plant-associated and newly described type strains.</title>
        <authorList>
            <person name="Whitman W."/>
        </authorList>
    </citation>
    <scope>NUCLEOTIDE SEQUENCE [LARGE SCALE GENOMIC DNA]</scope>
    <source>
        <strain evidence="14 15">CGMCC 1.12274</strain>
    </source>
</reference>